<protein>
    <submittedName>
        <fullName evidence="1">Uncharacterized protein</fullName>
    </submittedName>
</protein>
<dbReference type="AlphaFoldDB" id="A0A7G2IR85"/>
<proteinExistence type="predicted"/>
<name>A0A7G2IR85_CITFR</name>
<reference evidence="1 2" key="1">
    <citation type="submission" date="2013-10" db="EMBL/GenBank/DDBJ databases">
        <title>Antibiotic resistance diversity of beta-lactamase producers in the General Hospital Vienna.</title>
        <authorList>
            <person name="Barisic I."/>
            <person name="Mitteregger D."/>
            <person name="Hirschl A.M."/>
            <person name="Noehammer C."/>
            <person name="Wiesinger-Mayr H."/>
        </authorList>
    </citation>
    <scope>NUCLEOTIDE SEQUENCE [LARGE SCALE GENOMIC DNA]</scope>
    <source>
        <strain evidence="1 2">ISC11</strain>
    </source>
</reference>
<accession>A0A7G2IR85</accession>
<organism evidence="1 2">
    <name type="scientific">Citrobacter freundii</name>
    <dbReference type="NCBI Taxonomy" id="546"/>
    <lineage>
        <taxon>Bacteria</taxon>
        <taxon>Pseudomonadati</taxon>
        <taxon>Pseudomonadota</taxon>
        <taxon>Gammaproteobacteria</taxon>
        <taxon>Enterobacterales</taxon>
        <taxon>Enterobacteriaceae</taxon>
        <taxon>Citrobacter</taxon>
        <taxon>Citrobacter freundii complex</taxon>
    </lineage>
</organism>
<comment type="caution">
    <text evidence="1">The sequence shown here is derived from an EMBL/GenBank/DDBJ whole genome shotgun (WGS) entry which is preliminary data.</text>
</comment>
<evidence type="ECO:0000313" key="1">
    <source>
        <dbReference type="EMBL" id="CDL39113.1"/>
    </source>
</evidence>
<dbReference type="EMBL" id="CBWP010000055">
    <property type="protein sequence ID" value="CDL39113.1"/>
    <property type="molecule type" value="Genomic_DNA"/>
</dbReference>
<evidence type="ECO:0000313" key="2">
    <source>
        <dbReference type="Proteomes" id="UP000019194"/>
    </source>
</evidence>
<sequence length="59" mass="6981">MRQQNEITHLFRDKNIHSVPLKIAMAYPHYGEKKTGCEVSFLQLLTEKTRLESRVCNNY</sequence>
<dbReference type="Proteomes" id="UP000019194">
    <property type="component" value="Unassembled WGS sequence"/>
</dbReference>